<sequence>TDTYIPGPMQCSRCQQFGHTKGICKNPTRCRYCAGAHQMKNCTLALQDNNYQTANSNRKCANCTGPHSARYLGCPEYRKTITKRNNNQNNDPPTKKYHKSPPTTTSKKMHTSPPPTANKKKY</sequence>
<feature type="non-terminal residue" evidence="2">
    <location>
        <position position="1"/>
    </location>
</feature>
<dbReference type="EMBL" id="HACG01009430">
    <property type="protein sequence ID" value="CEK56295.1"/>
    <property type="molecule type" value="Transcribed_RNA"/>
</dbReference>
<name>A0A0B6YLA8_9EUPU</name>
<feature type="region of interest" description="Disordered" evidence="1">
    <location>
        <begin position="79"/>
        <end position="122"/>
    </location>
</feature>
<evidence type="ECO:0000256" key="1">
    <source>
        <dbReference type="SAM" id="MobiDB-lite"/>
    </source>
</evidence>
<feature type="non-terminal residue" evidence="2">
    <location>
        <position position="122"/>
    </location>
</feature>
<gene>
    <name evidence="2" type="primary">ORF27294</name>
</gene>
<organism evidence="2">
    <name type="scientific">Arion vulgaris</name>
    <dbReference type="NCBI Taxonomy" id="1028688"/>
    <lineage>
        <taxon>Eukaryota</taxon>
        <taxon>Metazoa</taxon>
        <taxon>Spiralia</taxon>
        <taxon>Lophotrochozoa</taxon>
        <taxon>Mollusca</taxon>
        <taxon>Gastropoda</taxon>
        <taxon>Heterobranchia</taxon>
        <taxon>Euthyneura</taxon>
        <taxon>Panpulmonata</taxon>
        <taxon>Eupulmonata</taxon>
        <taxon>Stylommatophora</taxon>
        <taxon>Helicina</taxon>
        <taxon>Arionoidea</taxon>
        <taxon>Arionidae</taxon>
        <taxon>Arion</taxon>
    </lineage>
</organism>
<dbReference type="AlphaFoldDB" id="A0A0B6YLA8"/>
<evidence type="ECO:0008006" key="3">
    <source>
        <dbReference type="Google" id="ProtNLM"/>
    </source>
</evidence>
<evidence type="ECO:0000313" key="2">
    <source>
        <dbReference type="EMBL" id="CEK56295.1"/>
    </source>
</evidence>
<feature type="compositionally biased region" description="Polar residues" evidence="1">
    <location>
        <begin position="83"/>
        <end position="92"/>
    </location>
</feature>
<accession>A0A0B6YLA8</accession>
<reference evidence="2" key="1">
    <citation type="submission" date="2014-12" db="EMBL/GenBank/DDBJ databases">
        <title>Insight into the proteome of Arion vulgaris.</title>
        <authorList>
            <person name="Aradska J."/>
            <person name="Bulat T."/>
            <person name="Smidak R."/>
            <person name="Sarate P."/>
            <person name="Gangsoo J."/>
            <person name="Sialana F."/>
            <person name="Bilban M."/>
            <person name="Lubec G."/>
        </authorList>
    </citation>
    <scope>NUCLEOTIDE SEQUENCE</scope>
    <source>
        <tissue evidence="2">Skin</tissue>
    </source>
</reference>
<protein>
    <recommendedName>
        <fullName evidence="3">Nucleic-acid-binding protein</fullName>
    </recommendedName>
</protein>
<proteinExistence type="predicted"/>